<keyword evidence="1" id="KW-0472">Membrane</keyword>
<dbReference type="InterPro" id="IPR011990">
    <property type="entry name" value="TPR-like_helical_dom_sf"/>
</dbReference>
<dbReference type="Gene3D" id="1.10.10.1320">
    <property type="entry name" value="Anti-sigma factor, zinc-finger domain"/>
    <property type="match status" value="1"/>
</dbReference>
<dbReference type="Pfam" id="PF13490">
    <property type="entry name" value="zf-HC2"/>
    <property type="match status" value="1"/>
</dbReference>
<sequence>MSSPCDPLQSFADGELSPADAQAFGKHLAGCERCQAELTRLLQLEQLGKRYLERHGPVEVPWHAVPRNRWLAASAAVVSVAAVLLLALGLTGKSVSRVEPALWARQQRTLEARVTYPEADTYRSLAQIPMGSAPTSNVNGFSHAVMGQLEERGDLPQLAAAYLAGGAPDTARAKVLLKRMRSERKWDANVLCDLGVAHYVAARSQEVSSAMAEFREALHLFNEVLRREPGHVQARWNRALVFRDLGLPLSAMADLESLERTEPDERWRNEARAKRERLSGALQRKERWQKADAAGGELIARGVPALSQALLYADVPLMRRDFYHAVRARTSAAEVREFLPLARKLDESVGGGTVLAEYVQRIAARDFSVRAPLAAQYAQLMNGQVEARDEEALLQKFLASREDDLALGALTYLIQHRPQYASKLVERTRAHPDPWFRVLGLQVEASREQEQERYTRAQKLLEEALDLCKREQLVYRCIDVENDLSHVFGWLFQVSDAERHARAGLALARLAQWDRERVLLQTLGNAARLAADVTLGRAYFGEALLMSEGDSKSARNIHQNLAHLAIQALELDDARAELDQAMAVGLPLTWHGIEALVDVARTRRSPRDAAAVEQALALEPGNTLGQQAYAKFLQGRFLVEVDAIKGRALLEEAIHEADSASPDDVTARHARAYSYTSLIFAAAAKSDFAAALGLFGSELGLAVPARCVLALTEDTERSLLVARGSEGQWMSKYAPVRGERFEPTSLAGVVPQDMVEALRPCASVDVLARPPLQGRAGLLPPEFAWRYRTRSTSPQPPQGLSVHVVVSEVRYDEQRSQLSLTWSPHVAPGASLRTLRDLDATPNRVLAALQEATEIDLATHGQIDPGSNTAYLLLAPGSDGSDELYEDRIRKLKLPSAPLVVLAACEAARGTSALHEHGSLPNAFLTAGARTVLAATQPIPNEDASDFFGSVRERIRAGASPSIATRDERLEWLRGGKDSDWINGVLVFE</sequence>
<keyword evidence="1" id="KW-1133">Transmembrane helix</keyword>
<dbReference type="Proteomes" id="UP000028725">
    <property type="component" value="Unassembled WGS sequence"/>
</dbReference>
<keyword evidence="5" id="KW-1185">Reference proteome</keyword>
<dbReference type="STRING" id="394096.DB31_5333"/>
<name>A0A085WRH8_9BACT</name>
<dbReference type="PATRIC" id="fig|394096.3.peg.1812"/>
<feature type="domain" description="CHAT" evidence="2">
    <location>
        <begin position="830"/>
        <end position="978"/>
    </location>
</feature>
<comment type="caution">
    <text evidence="4">The sequence shown here is derived from an EMBL/GenBank/DDBJ whole genome shotgun (WGS) entry which is preliminary data.</text>
</comment>
<dbReference type="Pfam" id="PF12770">
    <property type="entry name" value="CHAT"/>
    <property type="match status" value="1"/>
</dbReference>
<dbReference type="Gene3D" id="1.25.40.10">
    <property type="entry name" value="Tetratricopeptide repeat domain"/>
    <property type="match status" value="1"/>
</dbReference>
<accession>A0A085WRH8</accession>
<organism evidence="4 5">
    <name type="scientific">Hyalangium minutum</name>
    <dbReference type="NCBI Taxonomy" id="394096"/>
    <lineage>
        <taxon>Bacteria</taxon>
        <taxon>Pseudomonadati</taxon>
        <taxon>Myxococcota</taxon>
        <taxon>Myxococcia</taxon>
        <taxon>Myxococcales</taxon>
        <taxon>Cystobacterineae</taxon>
        <taxon>Archangiaceae</taxon>
        <taxon>Hyalangium</taxon>
    </lineage>
</organism>
<dbReference type="AlphaFoldDB" id="A0A085WRH8"/>
<evidence type="ECO:0000259" key="2">
    <source>
        <dbReference type="Pfam" id="PF12770"/>
    </source>
</evidence>
<dbReference type="EMBL" id="JMCB01000003">
    <property type="protein sequence ID" value="KFE70291.1"/>
    <property type="molecule type" value="Genomic_DNA"/>
</dbReference>
<dbReference type="InterPro" id="IPR041916">
    <property type="entry name" value="Anti_sigma_zinc_sf"/>
</dbReference>
<evidence type="ECO:0000313" key="5">
    <source>
        <dbReference type="Proteomes" id="UP000028725"/>
    </source>
</evidence>
<feature type="domain" description="Putative zinc-finger" evidence="3">
    <location>
        <begin position="8"/>
        <end position="35"/>
    </location>
</feature>
<dbReference type="InterPro" id="IPR027383">
    <property type="entry name" value="Znf_put"/>
</dbReference>
<evidence type="ECO:0000259" key="3">
    <source>
        <dbReference type="Pfam" id="PF13490"/>
    </source>
</evidence>
<dbReference type="SUPFAM" id="SSF48452">
    <property type="entry name" value="TPR-like"/>
    <property type="match status" value="1"/>
</dbReference>
<dbReference type="RefSeq" id="WP_240486596.1">
    <property type="nucleotide sequence ID" value="NZ_JMCB01000003.1"/>
</dbReference>
<evidence type="ECO:0008006" key="6">
    <source>
        <dbReference type="Google" id="ProtNLM"/>
    </source>
</evidence>
<dbReference type="InterPro" id="IPR024983">
    <property type="entry name" value="CHAT_dom"/>
</dbReference>
<evidence type="ECO:0000256" key="1">
    <source>
        <dbReference type="SAM" id="Phobius"/>
    </source>
</evidence>
<protein>
    <recommendedName>
        <fullName evidence="6">CHAT domain-containing protein</fullName>
    </recommendedName>
</protein>
<proteinExistence type="predicted"/>
<evidence type="ECO:0000313" key="4">
    <source>
        <dbReference type="EMBL" id="KFE70291.1"/>
    </source>
</evidence>
<reference evidence="4 5" key="1">
    <citation type="submission" date="2014-04" db="EMBL/GenBank/DDBJ databases">
        <title>Genome assembly of Hyalangium minutum DSM 14724.</title>
        <authorList>
            <person name="Sharma G."/>
            <person name="Subramanian S."/>
        </authorList>
    </citation>
    <scope>NUCLEOTIDE SEQUENCE [LARGE SCALE GENOMIC DNA]</scope>
    <source>
        <strain evidence="4 5">DSM 14724</strain>
    </source>
</reference>
<gene>
    <name evidence="4" type="ORF">DB31_5333</name>
</gene>
<keyword evidence="1" id="KW-0812">Transmembrane</keyword>
<feature type="transmembrane region" description="Helical" evidence="1">
    <location>
        <begin position="70"/>
        <end position="90"/>
    </location>
</feature>